<dbReference type="EMBL" id="DTKJ01000059">
    <property type="protein sequence ID" value="HGZ12328.1"/>
    <property type="molecule type" value="Genomic_DNA"/>
</dbReference>
<keyword evidence="6 9" id="KW-1133">Transmembrane helix</keyword>
<proteinExistence type="inferred from homology"/>
<evidence type="ECO:0000256" key="6">
    <source>
        <dbReference type="ARBA" id="ARBA00022989"/>
    </source>
</evidence>
<dbReference type="Pfam" id="PF04143">
    <property type="entry name" value="Sulf_transp"/>
    <property type="match status" value="1"/>
</dbReference>
<reference evidence="10" key="1">
    <citation type="journal article" date="2020" name="mSystems">
        <title>Genome- and Community-Level Interaction Insights into Carbon Utilization and Element Cycling Functions of Hydrothermarchaeota in Hydrothermal Sediment.</title>
        <authorList>
            <person name="Zhou Z."/>
            <person name="Liu Y."/>
            <person name="Xu W."/>
            <person name="Pan J."/>
            <person name="Luo Z.H."/>
            <person name="Li M."/>
        </authorList>
    </citation>
    <scope>NUCLEOTIDE SEQUENCE [LARGE SCALE GENOMIC DNA]</scope>
    <source>
        <strain evidence="10">SpSt-853</strain>
    </source>
</reference>
<evidence type="ECO:0000256" key="4">
    <source>
        <dbReference type="ARBA" id="ARBA00022519"/>
    </source>
</evidence>
<dbReference type="InterPro" id="IPR007272">
    <property type="entry name" value="Sulf_transp_TsuA/YedE"/>
</dbReference>
<keyword evidence="4" id="KW-0997">Cell inner membrane</keyword>
<dbReference type="PANTHER" id="PTHR30574:SF1">
    <property type="entry name" value="SULPHUR TRANSPORT DOMAIN-CONTAINING PROTEIN"/>
    <property type="match status" value="1"/>
</dbReference>
<keyword evidence="2" id="KW-0813">Transport</keyword>
<keyword evidence="7 9" id="KW-0472">Membrane</keyword>
<comment type="subcellular location">
    <subcellularLocation>
        <location evidence="1">Cell inner membrane</location>
        <topology evidence="1">Multi-pass membrane protein</topology>
    </subcellularLocation>
</comment>
<gene>
    <name evidence="10" type="ORF">ENW48_08920</name>
</gene>
<keyword evidence="5 9" id="KW-0812">Transmembrane</keyword>
<dbReference type="AlphaFoldDB" id="A0A7C5AMM5"/>
<evidence type="ECO:0000256" key="1">
    <source>
        <dbReference type="ARBA" id="ARBA00004429"/>
    </source>
</evidence>
<accession>A0A7C5AMM5</accession>
<dbReference type="GO" id="GO:0005886">
    <property type="term" value="C:plasma membrane"/>
    <property type="evidence" value="ECO:0007669"/>
    <property type="project" value="UniProtKB-SubCell"/>
</dbReference>
<feature type="transmembrane region" description="Helical" evidence="9">
    <location>
        <begin position="70"/>
        <end position="89"/>
    </location>
</feature>
<organism evidence="10">
    <name type="scientific">Desulfobacca acetoxidans</name>
    <dbReference type="NCBI Taxonomy" id="60893"/>
    <lineage>
        <taxon>Bacteria</taxon>
        <taxon>Pseudomonadati</taxon>
        <taxon>Thermodesulfobacteriota</taxon>
        <taxon>Desulfobaccia</taxon>
        <taxon>Desulfobaccales</taxon>
        <taxon>Desulfobaccaceae</taxon>
        <taxon>Desulfobacca</taxon>
    </lineage>
</organism>
<comment type="similarity">
    <text evidence="8">Belongs to the TsuA/YedE (TC 9.B.102) family.</text>
</comment>
<feature type="transmembrane region" description="Helical" evidence="9">
    <location>
        <begin position="143"/>
        <end position="168"/>
    </location>
</feature>
<evidence type="ECO:0000256" key="8">
    <source>
        <dbReference type="ARBA" id="ARBA00035655"/>
    </source>
</evidence>
<protein>
    <submittedName>
        <fullName evidence="10">YeeE/YedE family protein</fullName>
    </submittedName>
</protein>
<name>A0A7C5AMM5_9BACT</name>
<keyword evidence="3" id="KW-1003">Cell membrane</keyword>
<evidence type="ECO:0000256" key="2">
    <source>
        <dbReference type="ARBA" id="ARBA00022448"/>
    </source>
</evidence>
<feature type="transmembrane region" description="Helical" evidence="9">
    <location>
        <begin position="12"/>
        <end position="30"/>
    </location>
</feature>
<feature type="transmembrane region" description="Helical" evidence="9">
    <location>
        <begin position="110"/>
        <end position="131"/>
    </location>
</feature>
<evidence type="ECO:0000256" key="9">
    <source>
        <dbReference type="SAM" id="Phobius"/>
    </source>
</evidence>
<evidence type="ECO:0000313" key="10">
    <source>
        <dbReference type="EMBL" id="HGZ12328.1"/>
    </source>
</evidence>
<sequence length="174" mass="18730">MAKNDPEGWSPYVAGGLSGLVIVLSVWLAGKFVGASTTFVRTAGMLEKLINPERVARMPYFLKISPHLDWQWMFVAGIFFGSLLAAKLYGDFRWQAVPPGWERRFGPSRVKRGLVAFGGGVVAMFGARLAGGCTSGLGLSGSLQLAVSGFVALACFFLGGVVMAHLLYGARRRR</sequence>
<evidence type="ECO:0000256" key="5">
    <source>
        <dbReference type="ARBA" id="ARBA00022692"/>
    </source>
</evidence>
<evidence type="ECO:0000256" key="7">
    <source>
        <dbReference type="ARBA" id="ARBA00023136"/>
    </source>
</evidence>
<comment type="caution">
    <text evidence="10">The sequence shown here is derived from an EMBL/GenBank/DDBJ whole genome shotgun (WGS) entry which is preliminary data.</text>
</comment>
<dbReference type="PANTHER" id="PTHR30574">
    <property type="entry name" value="INNER MEMBRANE PROTEIN YEDE"/>
    <property type="match status" value="1"/>
</dbReference>
<evidence type="ECO:0000256" key="3">
    <source>
        <dbReference type="ARBA" id="ARBA00022475"/>
    </source>
</evidence>